<proteinExistence type="predicted"/>
<accession>X1EM46</accession>
<gene>
    <name evidence="2" type="ORF">S03H2_25564</name>
</gene>
<name>X1EM46_9ZZZZ</name>
<sequence>HFIYRIKTHIYTKSWMDFKVIEKEGKLTYGRIGFLYYTLVVIIFSIATMTILLVQ</sequence>
<dbReference type="EMBL" id="BARU01014510">
    <property type="protein sequence ID" value="GAH33647.1"/>
    <property type="molecule type" value="Genomic_DNA"/>
</dbReference>
<evidence type="ECO:0000256" key="1">
    <source>
        <dbReference type="SAM" id="Phobius"/>
    </source>
</evidence>
<protein>
    <submittedName>
        <fullName evidence="2">Uncharacterized protein</fullName>
    </submittedName>
</protein>
<keyword evidence="1" id="KW-0812">Transmembrane</keyword>
<keyword evidence="1" id="KW-0472">Membrane</keyword>
<evidence type="ECO:0000313" key="2">
    <source>
        <dbReference type="EMBL" id="GAH33647.1"/>
    </source>
</evidence>
<dbReference type="AlphaFoldDB" id="X1EM46"/>
<feature type="transmembrane region" description="Helical" evidence="1">
    <location>
        <begin position="34"/>
        <end position="54"/>
    </location>
</feature>
<feature type="non-terminal residue" evidence="2">
    <location>
        <position position="1"/>
    </location>
</feature>
<comment type="caution">
    <text evidence="2">The sequence shown here is derived from an EMBL/GenBank/DDBJ whole genome shotgun (WGS) entry which is preliminary data.</text>
</comment>
<keyword evidence="1" id="KW-1133">Transmembrane helix</keyword>
<organism evidence="2">
    <name type="scientific">marine sediment metagenome</name>
    <dbReference type="NCBI Taxonomy" id="412755"/>
    <lineage>
        <taxon>unclassified sequences</taxon>
        <taxon>metagenomes</taxon>
        <taxon>ecological metagenomes</taxon>
    </lineage>
</organism>
<reference evidence="2" key="1">
    <citation type="journal article" date="2014" name="Front. Microbiol.">
        <title>High frequency of phylogenetically diverse reductive dehalogenase-homologous genes in deep subseafloor sedimentary metagenomes.</title>
        <authorList>
            <person name="Kawai M."/>
            <person name="Futagami T."/>
            <person name="Toyoda A."/>
            <person name="Takaki Y."/>
            <person name="Nishi S."/>
            <person name="Hori S."/>
            <person name="Arai W."/>
            <person name="Tsubouchi T."/>
            <person name="Morono Y."/>
            <person name="Uchiyama I."/>
            <person name="Ito T."/>
            <person name="Fujiyama A."/>
            <person name="Inagaki F."/>
            <person name="Takami H."/>
        </authorList>
    </citation>
    <scope>NUCLEOTIDE SEQUENCE</scope>
    <source>
        <strain evidence="2">Expedition CK06-06</strain>
    </source>
</reference>